<evidence type="ECO:0000313" key="4">
    <source>
        <dbReference type="Proteomes" id="UP000285301"/>
    </source>
</evidence>
<evidence type="ECO:0000313" key="1">
    <source>
        <dbReference type="EMBL" id="RWS00535.1"/>
    </source>
</evidence>
<name>A0A3S3RGJ8_9ACAR</name>
<dbReference type="EMBL" id="NCKU01009690">
    <property type="protein sequence ID" value="RWS01183.1"/>
    <property type="molecule type" value="Genomic_DNA"/>
</dbReference>
<organism evidence="1 4">
    <name type="scientific">Dinothrombium tinctorium</name>
    <dbReference type="NCBI Taxonomy" id="1965070"/>
    <lineage>
        <taxon>Eukaryota</taxon>
        <taxon>Metazoa</taxon>
        <taxon>Ecdysozoa</taxon>
        <taxon>Arthropoda</taxon>
        <taxon>Chelicerata</taxon>
        <taxon>Arachnida</taxon>
        <taxon>Acari</taxon>
        <taxon>Acariformes</taxon>
        <taxon>Trombidiformes</taxon>
        <taxon>Prostigmata</taxon>
        <taxon>Anystina</taxon>
        <taxon>Parasitengona</taxon>
        <taxon>Trombidioidea</taxon>
        <taxon>Trombidiidae</taxon>
        <taxon>Dinothrombium</taxon>
    </lineage>
</organism>
<dbReference type="Proteomes" id="UP000285301">
    <property type="component" value="Unassembled WGS sequence"/>
</dbReference>
<keyword evidence="4" id="KW-1185">Reference proteome</keyword>
<dbReference type="AlphaFoldDB" id="A0A3S3RGJ8"/>
<evidence type="ECO:0000313" key="3">
    <source>
        <dbReference type="EMBL" id="RWS01251.1"/>
    </source>
</evidence>
<dbReference type="Gene3D" id="2.10.25.10">
    <property type="entry name" value="Laminin"/>
    <property type="match status" value="1"/>
</dbReference>
<dbReference type="EMBL" id="NCKU01009549">
    <property type="protein sequence ID" value="RWS01251.1"/>
    <property type="molecule type" value="Genomic_DNA"/>
</dbReference>
<accession>A0A3S3RGJ8</accession>
<proteinExistence type="predicted"/>
<dbReference type="InterPro" id="IPR036084">
    <property type="entry name" value="Ser_inhib-like_sf"/>
</dbReference>
<dbReference type="OrthoDB" id="6236007at2759"/>
<dbReference type="SUPFAM" id="SSF57567">
    <property type="entry name" value="Serine protease inhibitors"/>
    <property type="match status" value="1"/>
</dbReference>
<gene>
    <name evidence="3" type="ORF">B4U79_18583</name>
    <name evidence="2" type="ORF">B4U79_18591</name>
    <name evidence="1" type="ORF">B4U79_18660</name>
</gene>
<reference evidence="1 4" key="1">
    <citation type="journal article" date="2018" name="Gigascience">
        <title>Genomes of trombidid mites reveal novel predicted allergens and laterally-transferred genes associated with secondary metabolism.</title>
        <authorList>
            <person name="Dong X."/>
            <person name="Chaisiri K."/>
            <person name="Xia D."/>
            <person name="Armstrong S.D."/>
            <person name="Fang Y."/>
            <person name="Donnelly M.J."/>
            <person name="Kadowaki T."/>
            <person name="McGarry J.W."/>
            <person name="Darby A.C."/>
            <person name="Makepeace B.L."/>
        </authorList>
    </citation>
    <scope>NUCLEOTIDE SEQUENCE [LARGE SCALE GENOMIC DNA]</scope>
    <source>
        <strain evidence="1">UoL-WK</strain>
    </source>
</reference>
<sequence length="80" mass="9008">MIKENLFLFKNPNHQSTQPPIQCTRPNELFGTASPCDACPWVKDPTRACVRSLIVGCVCKSGYVRRTESFNSECIARENC</sequence>
<reference evidence="1" key="2">
    <citation type="submission" date="2018-11" db="EMBL/GenBank/DDBJ databases">
        <title>Trombidioid mite genomics.</title>
        <authorList>
            <person name="Dong X."/>
        </authorList>
    </citation>
    <scope>NUCLEOTIDE SEQUENCE</scope>
    <source>
        <strain evidence="1">UoL-WK</strain>
    </source>
</reference>
<evidence type="ECO:0000313" key="2">
    <source>
        <dbReference type="EMBL" id="RWS01183.1"/>
    </source>
</evidence>
<protein>
    <submittedName>
        <fullName evidence="1">Uncharacterized protein</fullName>
    </submittedName>
</protein>
<comment type="caution">
    <text evidence="1">The sequence shown here is derived from an EMBL/GenBank/DDBJ whole genome shotgun (WGS) entry which is preliminary data.</text>
</comment>
<dbReference type="EMBL" id="NCKU01011166">
    <property type="protein sequence ID" value="RWS00535.1"/>
    <property type="molecule type" value="Genomic_DNA"/>
</dbReference>